<evidence type="ECO:0000313" key="6">
    <source>
        <dbReference type="Proteomes" id="UP001209570"/>
    </source>
</evidence>
<dbReference type="AlphaFoldDB" id="A0AAD5LMS6"/>
<keyword evidence="6" id="KW-1185">Reference proteome</keyword>
<gene>
    <name evidence="5" type="ORF">P43SY_000865</name>
</gene>
<dbReference type="Proteomes" id="UP001209570">
    <property type="component" value="Unassembled WGS sequence"/>
</dbReference>
<keyword evidence="2" id="KW-0479">Metal-binding</keyword>
<keyword evidence="3" id="KW-0812">Transmembrane</keyword>
<evidence type="ECO:0000256" key="2">
    <source>
        <dbReference type="ARBA" id="ARBA00022723"/>
    </source>
</evidence>
<evidence type="ECO:0000259" key="4">
    <source>
        <dbReference type="Pfam" id="PF13359"/>
    </source>
</evidence>
<proteinExistence type="predicted"/>
<accession>A0AAD5LMS6</accession>
<evidence type="ECO:0000256" key="3">
    <source>
        <dbReference type="SAM" id="Phobius"/>
    </source>
</evidence>
<evidence type="ECO:0000313" key="5">
    <source>
        <dbReference type="EMBL" id="KAJ0404081.1"/>
    </source>
</evidence>
<feature type="transmembrane region" description="Helical" evidence="3">
    <location>
        <begin position="251"/>
        <end position="269"/>
    </location>
</feature>
<keyword evidence="3" id="KW-1133">Transmembrane helix</keyword>
<organism evidence="5 6">
    <name type="scientific">Pythium insidiosum</name>
    <name type="common">Pythiosis disease agent</name>
    <dbReference type="NCBI Taxonomy" id="114742"/>
    <lineage>
        <taxon>Eukaryota</taxon>
        <taxon>Sar</taxon>
        <taxon>Stramenopiles</taxon>
        <taxon>Oomycota</taxon>
        <taxon>Peronosporomycetes</taxon>
        <taxon>Pythiales</taxon>
        <taxon>Pythiaceae</taxon>
        <taxon>Pythium</taxon>
    </lineage>
</organism>
<protein>
    <recommendedName>
        <fullName evidence="4">DDE Tnp4 domain-containing protein</fullName>
    </recommendedName>
</protein>
<name>A0AAD5LMS6_PYTIN</name>
<keyword evidence="3" id="KW-0472">Membrane</keyword>
<sequence length="291" mass="33163">MNADLIELLRFDKNGTLMAHLLATEISKNLRDAIPVPMVEFDIREWHPAKSKHRFRLSPSEIIRLHACLCLPDIIYSAQRHPTVLCSIFLQTVDLIHDKVKQRMNFDHAMLNRYSAEVAENICECTGMLYNGHKRVHALKFQMVVMSNGLIVSLTGPVEGRRHDVALLNMSNIASHMKEHFPGYCLYGDPAYPIKSWLVAPFKGSSLTRRQERFNSSMSSMRVSVEWMFGAIVSLWKFLDFSSNQKVLLSPVGKLFILGGFLTNCVFCIRGKNQATAKFGTRLPTLEEYIE</sequence>
<evidence type="ECO:0000256" key="1">
    <source>
        <dbReference type="ARBA" id="ARBA00001968"/>
    </source>
</evidence>
<dbReference type="GO" id="GO:0046872">
    <property type="term" value="F:metal ion binding"/>
    <property type="evidence" value="ECO:0007669"/>
    <property type="project" value="UniProtKB-KW"/>
</dbReference>
<feature type="domain" description="DDE Tnp4" evidence="4">
    <location>
        <begin position="127"/>
        <end position="241"/>
    </location>
</feature>
<dbReference type="EMBL" id="JAKCXM010000069">
    <property type="protein sequence ID" value="KAJ0404081.1"/>
    <property type="molecule type" value="Genomic_DNA"/>
</dbReference>
<dbReference type="InterPro" id="IPR027806">
    <property type="entry name" value="HARBI1_dom"/>
</dbReference>
<comment type="cofactor">
    <cofactor evidence="1">
        <name>a divalent metal cation</name>
        <dbReference type="ChEBI" id="CHEBI:60240"/>
    </cofactor>
</comment>
<reference evidence="5" key="1">
    <citation type="submission" date="2021-12" db="EMBL/GenBank/DDBJ databases">
        <title>Prjna785345.</title>
        <authorList>
            <person name="Rujirawat T."/>
            <person name="Krajaejun T."/>
        </authorList>
    </citation>
    <scope>NUCLEOTIDE SEQUENCE</scope>
    <source>
        <strain evidence="5">Pi057C3</strain>
    </source>
</reference>
<comment type="caution">
    <text evidence="5">The sequence shown here is derived from an EMBL/GenBank/DDBJ whole genome shotgun (WGS) entry which is preliminary data.</text>
</comment>
<dbReference type="Pfam" id="PF13359">
    <property type="entry name" value="DDE_Tnp_4"/>
    <property type="match status" value="1"/>
</dbReference>